<sequence>MKQNIVLGVFALFYIAQVQCEMLSFLKAHNPVTDLASTKLEEAMNLLKQKVNEKNKVIELSNKLQHRANEITNKVYTSIKKTLKFLENELTKLTLEAEGKNIDVTKCKKMSQTFRHTLLAIFINATTCINDKFVEGKSLVDDILQRIETAITDLTKITGQASQCFKQVDGKKIVNGFGCVTISGLKASWAIAKHAPSVALDLKRFSSLISTLEASMIFCINRKAIVTLAQESVTILDNIKGCVAEKIKGKKNSSITTNNPQLEPNDAVDYDERQSHEDQDNLYNELEKHYKSF</sequence>
<dbReference type="AlphaFoldDB" id="A0AAJ6YL47"/>
<gene>
    <name evidence="4" type="primary">LOC105363940</name>
</gene>
<feature type="signal peptide" evidence="2">
    <location>
        <begin position="1"/>
        <end position="20"/>
    </location>
</feature>
<feature type="coiled-coil region" evidence="1">
    <location>
        <begin position="37"/>
        <end position="103"/>
    </location>
</feature>
<dbReference type="Proteomes" id="UP000695007">
    <property type="component" value="Unplaced"/>
</dbReference>
<name>A0AAJ6YL47_9HYME</name>
<evidence type="ECO:0000313" key="3">
    <source>
        <dbReference type="Proteomes" id="UP000695007"/>
    </source>
</evidence>
<proteinExistence type="predicted"/>
<organism evidence="3 4">
    <name type="scientific">Ceratosolen solmsi marchali</name>
    <dbReference type="NCBI Taxonomy" id="326594"/>
    <lineage>
        <taxon>Eukaryota</taxon>
        <taxon>Metazoa</taxon>
        <taxon>Ecdysozoa</taxon>
        <taxon>Arthropoda</taxon>
        <taxon>Hexapoda</taxon>
        <taxon>Insecta</taxon>
        <taxon>Pterygota</taxon>
        <taxon>Neoptera</taxon>
        <taxon>Endopterygota</taxon>
        <taxon>Hymenoptera</taxon>
        <taxon>Apocrita</taxon>
        <taxon>Proctotrupomorpha</taxon>
        <taxon>Chalcidoidea</taxon>
        <taxon>Agaonidae</taxon>
        <taxon>Agaoninae</taxon>
        <taxon>Ceratosolen</taxon>
    </lineage>
</organism>
<feature type="chain" id="PRO_5042491171" evidence="2">
    <location>
        <begin position="21"/>
        <end position="293"/>
    </location>
</feature>
<dbReference type="GeneID" id="105363940"/>
<evidence type="ECO:0000256" key="1">
    <source>
        <dbReference type="SAM" id="Coils"/>
    </source>
</evidence>
<reference evidence="4" key="1">
    <citation type="submission" date="2025-08" db="UniProtKB">
        <authorList>
            <consortium name="RefSeq"/>
        </authorList>
    </citation>
    <scope>IDENTIFICATION</scope>
</reference>
<protein>
    <submittedName>
        <fullName evidence="4">Uncharacterized protein LOC105363940</fullName>
    </submittedName>
</protein>
<accession>A0AAJ6YL47</accession>
<dbReference type="KEGG" id="csol:105363940"/>
<keyword evidence="2" id="KW-0732">Signal</keyword>
<evidence type="ECO:0000256" key="2">
    <source>
        <dbReference type="SAM" id="SignalP"/>
    </source>
</evidence>
<keyword evidence="3" id="KW-1185">Reference proteome</keyword>
<dbReference type="RefSeq" id="XP_011500064.1">
    <property type="nucleotide sequence ID" value="XM_011501762.1"/>
</dbReference>
<evidence type="ECO:0000313" key="4">
    <source>
        <dbReference type="RefSeq" id="XP_011500064.1"/>
    </source>
</evidence>
<keyword evidence="1" id="KW-0175">Coiled coil</keyword>